<keyword evidence="3" id="KW-1185">Reference proteome</keyword>
<reference evidence="2 3" key="1">
    <citation type="submission" date="2022-04" db="EMBL/GenBank/DDBJ databases">
        <title>Mechanism of arsenic methylation and mitigation arsenic toxicity by Bacillus sp. LH14 from an Arsenic-Contaminated Paddy Soil.</title>
        <authorList>
            <person name="Wang D."/>
        </authorList>
    </citation>
    <scope>NUCLEOTIDE SEQUENCE [LARGE SCALE GENOMIC DNA]</scope>
    <source>
        <strain evidence="2 3">LH14</strain>
    </source>
</reference>
<dbReference type="Proteomes" id="UP000830639">
    <property type="component" value="Chromosome"/>
</dbReference>
<feature type="compositionally biased region" description="Polar residues" evidence="1">
    <location>
        <begin position="128"/>
        <end position="137"/>
    </location>
</feature>
<accession>A0ABY4JH74</accession>
<protein>
    <submittedName>
        <fullName evidence="2">YlbD family protein</fullName>
    </submittedName>
</protein>
<proteinExistence type="predicted"/>
<evidence type="ECO:0000313" key="3">
    <source>
        <dbReference type="Proteomes" id="UP000830639"/>
    </source>
</evidence>
<dbReference type="RefSeq" id="WP_248266477.1">
    <property type="nucleotide sequence ID" value="NZ_CP096034.1"/>
</dbReference>
<gene>
    <name evidence="2" type="ORF">MY490_15290</name>
</gene>
<sequence>MGNEHNRPSIEQFRQFVMEHPKLREEVKTGKKTWQQYFEDWYYKGEDHEMWDEYRNDNNTRSQKKTAKTEQSEEGYVGKVISFVKNLDPDQIQGHLTNVNSTLTNIQQLISQFKSPAASTNQREEKPTSPQFNFRQD</sequence>
<dbReference type="InterPro" id="IPR025953">
    <property type="entry name" value="YlbD_coat"/>
</dbReference>
<dbReference type="EMBL" id="CP096034">
    <property type="protein sequence ID" value="UPM53171.1"/>
    <property type="molecule type" value="Genomic_DNA"/>
</dbReference>
<organism evidence="2 3">
    <name type="scientific">Gottfriedia acidiceleris</name>
    <dbReference type="NCBI Taxonomy" id="371036"/>
    <lineage>
        <taxon>Bacteria</taxon>
        <taxon>Bacillati</taxon>
        <taxon>Bacillota</taxon>
        <taxon>Bacilli</taxon>
        <taxon>Bacillales</taxon>
        <taxon>Bacillaceae</taxon>
        <taxon>Gottfriedia</taxon>
    </lineage>
</organism>
<dbReference type="Pfam" id="PF14071">
    <property type="entry name" value="YlbD_coat"/>
    <property type="match status" value="1"/>
</dbReference>
<name>A0ABY4JH74_9BACI</name>
<evidence type="ECO:0000256" key="1">
    <source>
        <dbReference type="SAM" id="MobiDB-lite"/>
    </source>
</evidence>
<feature type="region of interest" description="Disordered" evidence="1">
    <location>
        <begin position="114"/>
        <end position="137"/>
    </location>
</feature>
<evidence type="ECO:0000313" key="2">
    <source>
        <dbReference type="EMBL" id="UPM53171.1"/>
    </source>
</evidence>